<name>A0A895YD14_9ACTN</name>
<evidence type="ECO:0000313" key="1">
    <source>
        <dbReference type="EMBL" id="QSB14072.1"/>
    </source>
</evidence>
<dbReference type="KEGG" id="nhy:JQS43_21450"/>
<proteinExistence type="predicted"/>
<organism evidence="1 2">
    <name type="scientific">Natronosporangium hydrolyticum</name>
    <dbReference type="NCBI Taxonomy" id="2811111"/>
    <lineage>
        <taxon>Bacteria</taxon>
        <taxon>Bacillati</taxon>
        <taxon>Actinomycetota</taxon>
        <taxon>Actinomycetes</taxon>
        <taxon>Micromonosporales</taxon>
        <taxon>Micromonosporaceae</taxon>
        <taxon>Natronosporangium</taxon>
    </lineage>
</organism>
<dbReference type="Proteomes" id="UP000662857">
    <property type="component" value="Chromosome"/>
</dbReference>
<sequence length="175" mass="18333">MPRPSSTPKSPTSSAPLRWVASGFAPADWRALVRLPAEIMIAAISVPETGHRRTVPEGLAGLDAIAAGRSSDSDLVRAVVAAIFAEPEEERALEQSAPAEQAGQRGALLDDCRRAVEILRAHADPADGAAYRHWVQQVAVRVCAASRSGGVLGFGGEQLSGAERSFLDELGAVLS</sequence>
<gene>
    <name evidence="1" type="ORF">JQS43_21450</name>
</gene>
<evidence type="ECO:0000313" key="2">
    <source>
        <dbReference type="Proteomes" id="UP000662857"/>
    </source>
</evidence>
<dbReference type="AlphaFoldDB" id="A0A895YD14"/>
<protein>
    <submittedName>
        <fullName evidence="1">Uncharacterized protein</fullName>
    </submittedName>
</protein>
<keyword evidence="2" id="KW-1185">Reference proteome</keyword>
<reference evidence="1" key="1">
    <citation type="submission" date="2021-02" db="EMBL/GenBank/DDBJ databases">
        <title>Natrosporangium hydrolyticum gen. nov., sp. nov, a haloalkaliphilic actinobacterium from a soda solonchak soil.</title>
        <authorList>
            <person name="Sorokin D.Y."/>
            <person name="Khijniak T.V."/>
            <person name="Zakharycheva A.P."/>
            <person name="Boueva O.V."/>
            <person name="Ariskina E.V."/>
            <person name="Hahnke R.L."/>
            <person name="Bunk B."/>
            <person name="Sproer C."/>
            <person name="Schumann P."/>
            <person name="Evtushenko L.I."/>
            <person name="Kublanov I.V."/>
        </authorList>
    </citation>
    <scope>NUCLEOTIDE SEQUENCE</scope>
    <source>
        <strain evidence="1">DSM 106523</strain>
    </source>
</reference>
<accession>A0A895YD14</accession>
<dbReference type="EMBL" id="CP070499">
    <property type="protein sequence ID" value="QSB14072.1"/>
    <property type="molecule type" value="Genomic_DNA"/>
</dbReference>